<evidence type="ECO:0000256" key="8">
    <source>
        <dbReference type="ARBA" id="ARBA00023170"/>
    </source>
</evidence>
<sequence length="1055" mass="116254">MKGHQNTKTSNRYGGNARVVLKIFFFFLLANYHPLKANAFQVNATQQSRIITGTVKDDAGIPLQGVSVTIKGETAKTQTDANGKYSISLQSTGSHLIFTYIGMETREIPIGSGNVYNVTLLDDSKTLEEVSISTGYMTQKKADLTGAISVISRDDFAKNPSANVMRSLQGKVPGVFITTDGNPAENVGIQVRGITSMNSSPALIVLDGQPVTINLRDINPNDIESMQVLKDAASASIYGSRAAGGVILINTKKGRKGDNTKITVDSYVGASKITGVPDMLNAVQYGQGLWQATVNDGDDPGPGNIRIYNYDWNRDANGVPVLNKVTPIEWLNADHTMPSSDTDWFKEGTRTGYQQNHQLTISSSSERSTSLFSLNYYDNNGTQVTSNFKRYSARFNNDYDLLKGKLTIGENFALSKLAIHDVNSTYGFLVMPPNIPVYDLNGGWGGVAMPLGMDDFNNPVRDLLIRKDNRNNYLKALGTVYANLKILPNLALKTQFGVDYTMEYDRTIDPKWVEAGGKSNTINRVFQNNTHDLGTTWTNTLTYNLKLGEHTVDMLGGLEAYKLLQENFQGNRDGLLLENRDYAYLGTATGDSKGLLGGGNERKLFSYFGKINYAYASKYLLSATIRRDGSSVFGENNKYGFFPAFSAGWRIKNESFLKDVSAISDLKLRASWGQNGNSAPLASALLVNIYGVNVDGTSYPIAGNQTGGIPSGYLRRSLGNQDLKWETTTQTNIGVDFAFLNNRLTGSLDWFNKKTTDMLFLPPYIGALGEGGYKWINGADMTNKGFELILGWNDTKGDFSYHITTNFSAYKNKITGLPSSVRYAYGGNGLLDDVLGRPLNSFYGLVADGIFKTQEEVDNSAQQPGKGIGRIRYKDLDGDGVINEAYDRTWIGVRDPNLMAGLNLQASYKNFDFTAFFQGVFGNDVYNSWKELSDFWNIGVQNDRNHPLRVLDAWTPLNPNSDIPALSRRDSNGEKRLSTYFIEPGSYVKLRSADLGYTFPSKITQKISVERLRLYISAQNLFTVKSGKFTAGDPENPGTGYPMPLTTYLGINVTF</sequence>
<dbReference type="InterPro" id="IPR039426">
    <property type="entry name" value="TonB-dep_rcpt-like"/>
</dbReference>
<accession>A0ABU8NJC6</accession>
<comment type="similarity">
    <text evidence="10 11">Belongs to the TonB-dependent receptor family.</text>
</comment>
<dbReference type="Pfam" id="PF00593">
    <property type="entry name" value="TonB_dep_Rec_b-barrel"/>
    <property type="match status" value="1"/>
</dbReference>
<evidence type="ECO:0000256" key="6">
    <source>
        <dbReference type="ARBA" id="ARBA00023077"/>
    </source>
</evidence>
<evidence type="ECO:0000259" key="12">
    <source>
        <dbReference type="Pfam" id="PF00593"/>
    </source>
</evidence>
<dbReference type="RefSeq" id="WP_337716069.1">
    <property type="nucleotide sequence ID" value="NZ_JBBEUB010000002.1"/>
</dbReference>
<evidence type="ECO:0000256" key="11">
    <source>
        <dbReference type="RuleBase" id="RU003357"/>
    </source>
</evidence>
<dbReference type="Gene3D" id="2.40.170.20">
    <property type="entry name" value="TonB-dependent receptor, beta-barrel domain"/>
    <property type="match status" value="1"/>
</dbReference>
<dbReference type="NCBIfam" id="TIGR04057">
    <property type="entry name" value="SusC_RagA_signa"/>
    <property type="match status" value="1"/>
</dbReference>
<evidence type="ECO:0000256" key="10">
    <source>
        <dbReference type="PROSITE-ProRule" id="PRU01360"/>
    </source>
</evidence>
<dbReference type="Gene3D" id="2.60.40.1120">
    <property type="entry name" value="Carboxypeptidase-like, regulatory domain"/>
    <property type="match status" value="1"/>
</dbReference>
<comment type="subcellular location">
    <subcellularLocation>
        <location evidence="1 10">Cell outer membrane</location>
        <topology evidence="1 10">Multi-pass membrane protein</topology>
    </subcellularLocation>
</comment>
<keyword evidence="2 10" id="KW-0813">Transport</keyword>
<protein>
    <submittedName>
        <fullName evidence="14">TonB-dependent receptor</fullName>
    </submittedName>
</protein>
<keyword evidence="15" id="KW-1185">Reference proteome</keyword>
<proteinExistence type="inferred from homology"/>
<dbReference type="SUPFAM" id="SSF56935">
    <property type="entry name" value="Porins"/>
    <property type="match status" value="1"/>
</dbReference>
<reference evidence="14 15" key="1">
    <citation type="submission" date="2024-03" db="EMBL/GenBank/DDBJ databases">
        <title>Sequence of Lycoming College Course Isolates.</title>
        <authorList>
            <person name="Plotts O."/>
            <person name="Newman J."/>
        </authorList>
    </citation>
    <scope>NUCLEOTIDE SEQUENCE [LARGE SCALE GENOMIC DNA]</scope>
    <source>
        <strain evidence="14 15">CJB-3</strain>
    </source>
</reference>
<dbReference type="Gene3D" id="2.170.130.10">
    <property type="entry name" value="TonB-dependent receptor, plug domain"/>
    <property type="match status" value="1"/>
</dbReference>
<evidence type="ECO:0000313" key="15">
    <source>
        <dbReference type="Proteomes" id="UP001378956"/>
    </source>
</evidence>
<keyword evidence="5" id="KW-0732">Signal</keyword>
<keyword evidence="7 10" id="KW-0472">Membrane</keyword>
<name>A0ABU8NJC6_9SPHI</name>
<dbReference type="NCBIfam" id="TIGR04056">
    <property type="entry name" value="OMP_RagA_SusC"/>
    <property type="match status" value="1"/>
</dbReference>
<evidence type="ECO:0000256" key="7">
    <source>
        <dbReference type="ARBA" id="ARBA00023136"/>
    </source>
</evidence>
<evidence type="ECO:0000259" key="13">
    <source>
        <dbReference type="Pfam" id="PF07715"/>
    </source>
</evidence>
<dbReference type="Pfam" id="PF13715">
    <property type="entry name" value="CarbopepD_reg_2"/>
    <property type="match status" value="1"/>
</dbReference>
<dbReference type="SUPFAM" id="SSF49464">
    <property type="entry name" value="Carboxypeptidase regulatory domain-like"/>
    <property type="match status" value="1"/>
</dbReference>
<dbReference type="InterPro" id="IPR000531">
    <property type="entry name" value="Beta-barrel_TonB"/>
</dbReference>
<keyword evidence="8 14" id="KW-0675">Receptor</keyword>
<evidence type="ECO:0000256" key="3">
    <source>
        <dbReference type="ARBA" id="ARBA00022452"/>
    </source>
</evidence>
<dbReference type="InterPro" id="IPR036942">
    <property type="entry name" value="Beta-barrel_TonB_sf"/>
</dbReference>
<dbReference type="Pfam" id="PF07715">
    <property type="entry name" value="Plug"/>
    <property type="match status" value="1"/>
</dbReference>
<dbReference type="InterPro" id="IPR037066">
    <property type="entry name" value="Plug_dom_sf"/>
</dbReference>
<dbReference type="InterPro" id="IPR012910">
    <property type="entry name" value="Plug_dom"/>
</dbReference>
<organism evidence="14 15">
    <name type="scientific">Pedobacter panaciterrae</name>
    <dbReference type="NCBI Taxonomy" id="363849"/>
    <lineage>
        <taxon>Bacteria</taxon>
        <taxon>Pseudomonadati</taxon>
        <taxon>Bacteroidota</taxon>
        <taxon>Sphingobacteriia</taxon>
        <taxon>Sphingobacteriales</taxon>
        <taxon>Sphingobacteriaceae</taxon>
        <taxon>Pedobacter</taxon>
    </lineage>
</organism>
<dbReference type="PANTHER" id="PTHR30069:SF29">
    <property type="entry name" value="HEMOGLOBIN AND HEMOGLOBIN-HAPTOGLOBIN-BINDING PROTEIN 1-RELATED"/>
    <property type="match status" value="1"/>
</dbReference>
<dbReference type="InterPro" id="IPR023996">
    <property type="entry name" value="TonB-dep_OMP_SusC/RagA"/>
</dbReference>
<dbReference type="InterPro" id="IPR008969">
    <property type="entry name" value="CarboxyPept-like_regulatory"/>
</dbReference>
<keyword evidence="9 10" id="KW-0998">Cell outer membrane</keyword>
<evidence type="ECO:0000256" key="1">
    <source>
        <dbReference type="ARBA" id="ARBA00004571"/>
    </source>
</evidence>
<evidence type="ECO:0000313" key="14">
    <source>
        <dbReference type="EMBL" id="MEJ2902359.1"/>
    </source>
</evidence>
<evidence type="ECO:0000256" key="2">
    <source>
        <dbReference type="ARBA" id="ARBA00022448"/>
    </source>
</evidence>
<keyword evidence="3 10" id="KW-1134">Transmembrane beta strand</keyword>
<evidence type="ECO:0000256" key="9">
    <source>
        <dbReference type="ARBA" id="ARBA00023237"/>
    </source>
</evidence>
<keyword evidence="4 10" id="KW-0812">Transmembrane</keyword>
<evidence type="ECO:0000256" key="4">
    <source>
        <dbReference type="ARBA" id="ARBA00022692"/>
    </source>
</evidence>
<comment type="caution">
    <text evidence="14">The sequence shown here is derived from an EMBL/GenBank/DDBJ whole genome shotgun (WGS) entry which is preliminary data.</text>
</comment>
<keyword evidence="6 11" id="KW-0798">TonB box</keyword>
<dbReference type="PROSITE" id="PS52016">
    <property type="entry name" value="TONB_DEPENDENT_REC_3"/>
    <property type="match status" value="1"/>
</dbReference>
<dbReference type="Proteomes" id="UP001378956">
    <property type="component" value="Unassembled WGS sequence"/>
</dbReference>
<feature type="domain" description="TonB-dependent receptor plug" evidence="13">
    <location>
        <begin position="141"/>
        <end position="246"/>
    </location>
</feature>
<dbReference type="EMBL" id="JBBEUB010000002">
    <property type="protein sequence ID" value="MEJ2902359.1"/>
    <property type="molecule type" value="Genomic_DNA"/>
</dbReference>
<dbReference type="PANTHER" id="PTHR30069">
    <property type="entry name" value="TONB-DEPENDENT OUTER MEMBRANE RECEPTOR"/>
    <property type="match status" value="1"/>
</dbReference>
<evidence type="ECO:0000256" key="5">
    <source>
        <dbReference type="ARBA" id="ARBA00022729"/>
    </source>
</evidence>
<gene>
    <name evidence="14" type="ORF">WAE58_07975</name>
</gene>
<feature type="domain" description="TonB-dependent receptor-like beta-barrel" evidence="12">
    <location>
        <begin position="461"/>
        <end position="1021"/>
    </location>
</feature>
<dbReference type="InterPro" id="IPR023997">
    <property type="entry name" value="TonB-dep_OMP_SusC/RagA_CS"/>
</dbReference>